<keyword evidence="2" id="KW-0472">Membrane</keyword>
<reference evidence="3 4" key="1">
    <citation type="journal article" date="2015" name="Antonie Van Leeuwenhoek">
        <title>Prauserella endophytica sp. nov., an endophytic actinobacterium isolated from Tamarix taklamakanensis.</title>
        <authorList>
            <person name="Liu J.M."/>
            <person name="Habden X."/>
            <person name="Guo L."/>
            <person name="Tuo L."/>
            <person name="Jiang Z.K."/>
            <person name="Liu S.W."/>
            <person name="Liu X.F."/>
            <person name="Chen L."/>
            <person name="Li R.F."/>
            <person name="Zhang Y.Q."/>
            <person name="Sun C.H."/>
        </authorList>
    </citation>
    <scope>NUCLEOTIDE SEQUENCE [LARGE SCALE GENOMIC DNA]</scope>
    <source>
        <strain evidence="3 4">CGMCC 4.7182</strain>
    </source>
</reference>
<keyword evidence="2" id="KW-0812">Transmembrane</keyword>
<proteinExistence type="predicted"/>
<organism evidence="3 4">
    <name type="scientific">Prauserella endophytica</name>
    <dbReference type="NCBI Taxonomy" id="1592324"/>
    <lineage>
        <taxon>Bacteria</taxon>
        <taxon>Bacillati</taxon>
        <taxon>Actinomycetota</taxon>
        <taxon>Actinomycetes</taxon>
        <taxon>Pseudonocardiales</taxon>
        <taxon>Pseudonocardiaceae</taxon>
        <taxon>Prauserella</taxon>
        <taxon>Prauserella coralliicola group</taxon>
    </lineage>
</organism>
<evidence type="ECO:0000313" key="3">
    <source>
        <dbReference type="EMBL" id="TKG62048.1"/>
    </source>
</evidence>
<feature type="compositionally biased region" description="Basic residues" evidence="1">
    <location>
        <begin position="25"/>
        <end position="40"/>
    </location>
</feature>
<name>A0ABY2RVG1_9PSEU</name>
<feature type="transmembrane region" description="Helical" evidence="2">
    <location>
        <begin position="59"/>
        <end position="77"/>
    </location>
</feature>
<evidence type="ECO:0000313" key="4">
    <source>
        <dbReference type="Proteomes" id="UP000309992"/>
    </source>
</evidence>
<dbReference type="Proteomes" id="UP000309992">
    <property type="component" value="Unassembled WGS sequence"/>
</dbReference>
<feature type="compositionally biased region" description="Basic and acidic residues" evidence="1">
    <location>
        <begin position="9"/>
        <end position="24"/>
    </location>
</feature>
<protein>
    <submittedName>
        <fullName evidence="3">Uncharacterized protein</fullName>
    </submittedName>
</protein>
<sequence length="334" mass="37543">MEPDPFENPDLRDPEWVRQAERNARKGARKGRREAKKVRKKQVETWGQRPKKRFRRTRAIALVAVVLALAGGGIYYIQQARDDKPVGTYADRPTADPIDLNRPFAETPAHDWAEGADAIVVPRAVAVGDFTAERVARAYEEVKAMIVASRLDPRMLEHGDVEPFLALLAEGQREEIRHQFREAEWPSRYATRIAPGFRLLAAEPRIRGAMTAEPGDAPGALRVRTNYVFAYAFDVDDPREALAPLDLVAMFRADVSYLLYEGERWVPRDRGYFLDGAESFTYSMSCEAMRKGLLAPAYSDLTALGLPDSRRPPEYFDHTKPIPDVNTCGAPEAG</sequence>
<keyword evidence="2" id="KW-1133">Transmembrane helix</keyword>
<evidence type="ECO:0000256" key="1">
    <source>
        <dbReference type="SAM" id="MobiDB-lite"/>
    </source>
</evidence>
<dbReference type="EMBL" id="SWMS01000028">
    <property type="protein sequence ID" value="TKG62048.1"/>
    <property type="molecule type" value="Genomic_DNA"/>
</dbReference>
<accession>A0ABY2RVG1</accession>
<gene>
    <name evidence="3" type="ORF">FCN18_32455</name>
</gene>
<keyword evidence="4" id="KW-1185">Reference proteome</keyword>
<feature type="region of interest" description="Disordered" evidence="1">
    <location>
        <begin position="1"/>
        <end position="50"/>
    </location>
</feature>
<comment type="caution">
    <text evidence="3">The sequence shown here is derived from an EMBL/GenBank/DDBJ whole genome shotgun (WGS) entry which is preliminary data.</text>
</comment>
<evidence type="ECO:0000256" key="2">
    <source>
        <dbReference type="SAM" id="Phobius"/>
    </source>
</evidence>